<dbReference type="EMBL" id="CP000853">
    <property type="protein sequence ID" value="ABW19304.1"/>
    <property type="molecule type" value="Genomic_DNA"/>
</dbReference>
<evidence type="ECO:0000256" key="6">
    <source>
        <dbReference type="SAM" id="Coils"/>
    </source>
</evidence>
<dbReference type="InterPro" id="IPR042177">
    <property type="entry name" value="Cell/Rod_1"/>
</dbReference>
<dbReference type="InterPro" id="IPR055342">
    <property type="entry name" value="MreC_beta-barrel_core"/>
</dbReference>
<dbReference type="InterPro" id="IPR042175">
    <property type="entry name" value="Cell/Rod_MreC_2"/>
</dbReference>
<accession>A8MHM2</accession>
<dbReference type="AlphaFoldDB" id="A8MHM2"/>
<proteinExistence type="inferred from homology"/>
<reference evidence="10" key="1">
    <citation type="submission" date="2007-10" db="EMBL/GenBank/DDBJ databases">
        <title>Complete genome of Alkaliphilus oremlandii OhILAs.</title>
        <authorList>
            <person name="Copeland A."/>
            <person name="Lucas S."/>
            <person name="Lapidus A."/>
            <person name="Barry K."/>
            <person name="Detter J.C."/>
            <person name="Glavina del Rio T."/>
            <person name="Hammon N."/>
            <person name="Israni S."/>
            <person name="Dalin E."/>
            <person name="Tice H."/>
            <person name="Pitluck S."/>
            <person name="Chain P."/>
            <person name="Malfatti S."/>
            <person name="Shin M."/>
            <person name="Vergez L."/>
            <person name="Schmutz J."/>
            <person name="Larimer F."/>
            <person name="Land M."/>
            <person name="Hauser L."/>
            <person name="Kyrpides N."/>
            <person name="Mikhailova N."/>
            <person name="Stolz J.F."/>
            <person name="Dawson A."/>
            <person name="Fisher E."/>
            <person name="Crable B."/>
            <person name="Perera E."/>
            <person name="Lisak J."/>
            <person name="Ranganathan M."/>
            <person name="Basu P."/>
            <person name="Richardson P."/>
        </authorList>
    </citation>
    <scope>NUCLEOTIDE SEQUENCE [LARGE SCALE GENOMIC DNA]</scope>
    <source>
        <strain evidence="10">OhILAs</strain>
    </source>
</reference>
<protein>
    <recommendedName>
        <fullName evidence="2 5">Cell shape-determining protein MreC</fullName>
    </recommendedName>
    <alternativeName>
        <fullName evidence="4 5">Cell shape protein MreC</fullName>
    </alternativeName>
</protein>
<feature type="domain" description="Rod shape-determining protein MreC beta-barrel core" evidence="8">
    <location>
        <begin position="128"/>
        <end position="273"/>
    </location>
</feature>
<name>A8MHM2_ALKOO</name>
<evidence type="ECO:0000256" key="5">
    <source>
        <dbReference type="PIRNR" id="PIRNR038471"/>
    </source>
</evidence>
<dbReference type="Proteomes" id="UP000000269">
    <property type="component" value="Chromosome"/>
</dbReference>
<dbReference type="GO" id="GO:0008360">
    <property type="term" value="P:regulation of cell shape"/>
    <property type="evidence" value="ECO:0007669"/>
    <property type="project" value="UniProtKB-KW"/>
</dbReference>
<dbReference type="Pfam" id="PF04085">
    <property type="entry name" value="MreC"/>
    <property type="match status" value="1"/>
</dbReference>
<evidence type="ECO:0000256" key="7">
    <source>
        <dbReference type="SAM" id="Phobius"/>
    </source>
</evidence>
<evidence type="ECO:0000256" key="1">
    <source>
        <dbReference type="ARBA" id="ARBA00009369"/>
    </source>
</evidence>
<dbReference type="OrthoDB" id="9792313at2"/>
<keyword evidence="7" id="KW-1133">Transmembrane helix</keyword>
<keyword evidence="10" id="KW-1185">Reference proteome</keyword>
<dbReference type="GO" id="GO:0005886">
    <property type="term" value="C:plasma membrane"/>
    <property type="evidence" value="ECO:0007669"/>
    <property type="project" value="TreeGrafter"/>
</dbReference>
<dbReference type="KEGG" id="aoe:Clos_1764"/>
<evidence type="ECO:0000256" key="4">
    <source>
        <dbReference type="ARBA" id="ARBA00032089"/>
    </source>
</evidence>
<keyword evidence="3 5" id="KW-0133">Cell shape</keyword>
<feature type="coiled-coil region" evidence="6">
    <location>
        <begin position="64"/>
        <end position="105"/>
    </location>
</feature>
<feature type="transmembrane region" description="Helical" evidence="7">
    <location>
        <begin position="12"/>
        <end position="30"/>
    </location>
</feature>
<dbReference type="PANTHER" id="PTHR34138:SF1">
    <property type="entry name" value="CELL SHAPE-DETERMINING PROTEIN MREC"/>
    <property type="match status" value="1"/>
</dbReference>
<dbReference type="InterPro" id="IPR007221">
    <property type="entry name" value="MreC"/>
</dbReference>
<keyword evidence="7" id="KW-0472">Membrane</keyword>
<organism evidence="9 10">
    <name type="scientific">Alkaliphilus oremlandii (strain OhILAs)</name>
    <name type="common">Clostridium oremlandii (strain OhILAs)</name>
    <dbReference type="NCBI Taxonomy" id="350688"/>
    <lineage>
        <taxon>Bacteria</taxon>
        <taxon>Bacillati</taxon>
        <taxon>Bacillota</taxon>
        <taxon>Clostridia</taxon>
        <taxon>Peptostreptococcales</taxon>
        <taxon>Natronincolaceae</taxon>
        <taxon>Alkaliphilus</taxon>
    </lineage>
</organism>
<dbReference type="Gene3D" id="2.40.10.350">
    <property type="entry name" value="Rod shape-determining protein MreC, domain 2"/>
    <property type="match status" value="1"/>
</dbReference>
<gene>
    <name evidence="9" type="ordered locus">Clos_1764</name>
</gene>
<dbReference type="NCBIfam" id="TIGR00219">
    <property type="entry name" value="mreC"/>
    <property type="match status" value="1"/>
</dbReference>
<evidence type="ECO:0000313" key="9">
    <source>
        <dbReference type="EMBL" id="ABW19304.1"/>
    </source>
</evidence>
<dbReference type="Gene3D" id="2.40.10.340">
    <property type="entry name" value="Rod shape-determining protein MreC, domain 1"/>
    <property type="match status" value="1"/>
</dbReference>
<keyword evidence="6" id="KW-0175">Coiled coil</keyword>
<dbReference type="eggNOG" id="COG1792">
    <property type="taxonomic scope" value="Bacteria"/>
</dbReference>
<dbReference type="HOGENOM" id="CLU_042663_1_2_9"/>
<dbReference type="RefSeq" id="WP_012159616.1">
    <property type="nucleotide sequence ID" value="NC_009922.1"/>
</dbReference>
<evidence type="ECO:0000259" key="8">
    <source>
        <dbReference type="Pfam" id="PF04085"/>
    </source>
</evidence>
<comment type="similarity">
    <text evidence="1 5">Belongs to the MreC family.</text>
</comment>
<dbReference type="PIRSF" id="PIRSF038471">
    <property type="entry name" value="MreC"/>
    <property type="match status" value="1"/>
</dbReference>
<evidence type="ECO:0000313" key="10">
    <source>
        <dbReference type="Proteomes" id="UP000000269"/>
    </source>
</evidence>
<sequence>MARKKKSMNRSAMIVTIVAIILIIIVGITSEQRENITFVEKWVGNILSPIQNTFNRVMNTIGSNVTSLANLTRLKEENAELKETVEALEKEVLNLSISRSELEELKNLKYALNYIDEVENKNLITADITGKSPGNWFNLFTINVGENQGVKKDNVVLDSNGLVGKVYEVGGNWSKVISIIDNNSSVSFQLMRDSSLQGIVTGSISNEITGYLFDPLADVIVGDKIITSGLGIYPAGIQIGEVVGVDKTGDHLLKTIKVEPSVNFKRLTKVIIVTQDQTDY</sequence>
<comment type="function">
    <text evidence="5">Involved in formation and maintenance of cell shape.</text>
</comment>
<keyword evidence="7" id="KW-0812">Transmembrane</keyword>
<dbReference type="PANTHER" id="PTHR34138">
    <property type="entry name" value="CELL SHAPE-DETERMINING PROTEIN MREC"/>
    <property type="match status" value="1"/>
</dbReference>
<evidence type="ECO:0000256" key="2">
    <source>
        <dbReference type="ARBA" id="ARBA00013855"/>
    </source>
</evidence>
<dbReference type="STRING" id="350688.Clos_1764"/>
<evidence type="ECO:0000256" key="3">
    <source>
        <dbReference type="ARBA" id="ARBA00022960"/>
    </source>
</evidence>